<evidence type="ECO:0000256" key="3">
    <source>
        <dbReference type="ARBA" id="ARBA00023242"/>
    </source>
</evidence>
<name>A0A3Q1FPE8_9TELE</name>
<accession>A0A3Q1FPE8</accession>
<evidence type="ECO:0000256" key="4">
    <source>
        <dbReference type="PROSITE-ProRule" id="PRU00267"/>
    </source>
</evidence>
<feature type="domain" description="HMG box" evidence="6">
    <location>
        <begin position="315"/>
        <end position="382"/>
    </location>
</feature>
<feature type="DNA-binding region" description="HMG box" evidence="4">
    <location>
        <begin position="112"/>
        <end position="176"/>
    </location>
</feature>
<dbReference type="InParanoid" id="A0A3Q1FPE8"/>
<keyword evidence="2 4" id="KW-0238">DNA-binding</keyword>
<sequence length="458" mass="54356">MEKKSEGTVETQETGWTEADLQKLLVGMKDSIPENKKMNSYIIGLKSLDWNKVAFPPFSPEECKQKWTKMQEKMRKIRTLTELIVEAEDVIANPGCNRKGKNCTKDAEDPPPKPPQSGYVLFTKEQLMSMTGTSAKNKLEVCGQRWQELSDKEKEKYRTNCTELKRQYRIKLNAYLERFDIEKQQRILKENGIKTPNKRKREECTEDAEGPPPKPPHTGYMLFMKDQMACMTGTSTINKLNVCGQRWQELSDTEKEKYRTNCTELNRQYRIKLNEYLARFDIEKQQRILRENGIKTPKQCKMMQDKRMELQPGEPKMPSLSGNVIFCQNQMKLLKNEIPNATQRFVQANRMWQDLSKKQKEHYKRKVDEKMETYSIELQKWFKTLTAEEQEDYLTRKPKKRQYLKTKKKEDFVKKPHLCQPSDSEDDDIEFSEEESCWYYEEDEDEEEEDEKDAMFEM</sequence>
<dbReference type="SMART" id="SM00398">
    <property type="entry name" value="HMG"/>
    <property type="match status" value="3"/>
</dbReference>
<feature type="domain" description="HMG box" evidence="6">
    <location>
        <begin position="213"/>
        <end position="277"/>
    </location>
</feature>
<dbReference type="PANTHER" id="PTHR46318">
    <property type="entry name" value="UPSTREAM BINDING TRANSCRIPTION FACTOR"/>
    <property type="match status" value="1"/>
</dbReference>
<feature type="DNA-binding region" description="HMG box" evidence="4">
    <location>
        <begin position="315"/>
        <end position="382"/>
    </location>
</feature>
<reference evidence="7" key="2">
    <citation type="submission" date="2025-09" db="UniProtKB">
        <authorList>
            <consortium name="Ensembl"/>
        </authorList>
    </citation>
    <scope>IDENTIFICATION</scope>
</reference>
<keyword evidence="8" id="KW-1185">Reference proteome</keyword>
<evidence type="ECO:0000256" key="2">
    <source>
        <dbReference type="ARBA" id="ARBA00023125"/>
    </source>
</evidence>
<dbReference type="AlphaFoldDB" id="A0A3Q1FPE8"/>
<feature type="region of interest" description="Disordered" evidence="5">
    <location>
        <begin position="192"/>
        <end position="218"/>
    </location>
</feature>
<evidence type="ECO:0000256" key="5">
    <source>
        <dbReference type="SAM" id="MobiDB-lite"/>
    </source>
</evidence>
<dbReference type="Gene3D" id="1.10.30.10">
    <property type="entry name" value="High mobility group box domain"/>
    <property type="match status" value="3"/>
</dbReference>
<keyword evidence="3 4" id="KW-0539">Nucleus</keyword>
<dbReference type="GeneTree" id="ENSGT00940000169450"/>
<dbReference type="GO" id="GO:0003677">
    <property type="term" value="F:DNA binding"/>
    <property type="evidence" value="ECO:0007669"/>
    <property type="project" value="UniProtKB-UniRule"/>
</dbReference>
<dbReference type="GO" id="GO:0005634">
    <property type="term" value="C:nucleus"/>
    <property type="evidence" value="ECO:0007669"/>
    <property type="project" value="UniProtKB-SubCell"/>
</dbReference>
<evidence type="ECO:0000256" key="1">
    <source>
        <dbReference type="ARBA" id="ARBA00004123"/>
    </source>
</evidence>
<comment type="subcellular location">
    <subcellularLocation>
        <location evidence="1">Nucleus</location>
    </subcellularLocation>
</comment>
<dbReference type="PROSITE" id="PS50118">
    <property type="entry name" value="HMG_BOX_2"/>
    <property type="match status" value="3"/>
</dbReference>
<feature type="domain" description="HMG box" evidence="6">
    <location>
        <begin position="112"/>
        <end position="176"/>
    </location>
</feature>
<evidence type="ECO:0000313" key="7">
    <source>
        <dbReference type="Ensembl" id="ENSAPOP00000018369.1"/>
    </source>
</evidence>
<dbReference type="PANTHER" id="PTHR46318:SF2">
    <property type="entry name" value="NUCLEOLAR TRANSCRIPTION FACTOR 1"/>
    <property type="match status" value="1"/>
</dbReference>
<dbReference type="Proteomes" id="UP000257200">
    <property type="component" value="Unplaced"/>
</dbReference>
<evidence type="ECO:0000259" key="6">
    <source>
        <dbReference type="PROSITE" id="PS50118"/>
    </source>
</evidence>
<dbReference type="InterPro" id="IPR009071">
    <property type="entry name" value="HMG_box_dom"/>
</dbReference>
<dbReference type="SUPFAM" id="SSF47095">
    <property type="entry name" value="HMG-box"/>
    <property type="match status" value="3"/>
</dbReference>
<dbReference type="Ensembl" id="ENSAPOT00000034408.1">
    <property type="protein sequence ID" value="ENSAPOP00000018369.1"/>
    <property type="gene ID" value="ENSAPOG00000021727.1"/>
</dbReference>
<dbReference type="InterPro" id="IPR036910">
    <property type="entry name" value="HMG_box_dom_sf"/>
</dbReference>
<proteinExistence type="predicted"/>
<dbReference type="Pfam" id="PF00505">
    <property type="entry name" value="HMG_box"/>
    <property type="match status" value="2"/>
</dbReference>
<reference evidence="7" key="1">
    <citation type="submission" date="2025-08" db="UniProtKB">
        <authorList>
            <consortium name="Ensembl"/>
        </authorList>
    </citation>
    <scope>IDENTIFICATION</scope>
</reference>
<feature type="DNA-binding region" description="HMG box" evidence="4">
    <location>
        <begin position="213"/>
        <end position="277"/>
    </location>
</feature>
<organism evidence="7 8">
    <name type="scientific">Acanthochromis polyacanthus</name>
    <name type="common">spiny chromis</name>
    <dbReference type="NCBI Taxonomy" id="80966"/>
    <lineage>
        <taxon>Eukaryota</taxon>
        <taxon>Metazoa</taxon>
        <taxon>Chordata</taxon>
        <taxon>Craniata</taxon>
        <taxon>Vertebrata</taxon>
        <taxon>Euteleostomi</taxon>
        <taxon>Actinopterygii</taxon>
        <taxon>Neopterygii</taxon>
        <taxon>Teleostei</taxon>
        <taxon>Neoteleostei</taxon>
        <taxon>Acanthomorphata</taxon>
        <taxon>Ovalentaria</taxon>
        <taxon>Pomacentridae</taxon>
        <taxon>Acanthochromis</taxon>
    </lineage>
</organism>
<evidence type="ECO:0000313" key="8">
    <source>
        <dbReference type="Proteomes" id="UP000257200"/>
    </source>
</evidence>
<dbReference type="InterPro" id="IPR051762">
    <property type="entry name" value="UBF1"/>
</dbReference>
<protein>
    <submittedName>
        <fullName evidence="7">Nucleolar transcription factor 1-like</fullName>
    </submittedName>
</protein>